<reference evidence="1 2" key="1">
    <citation type="journal article" date="2008" name="BMC Genomics">
        <title>The missing link: Bordetella petrii is endowed with both the metabolic versatility of environmental bacteria and virulence traits of pathogenic Bordetellae.</title>
        <authorList>
            <person name="Gross R."/>
            <person name="Guzman C.A."/>
            <person name="Sebaihia M."/>
            <person name="Martins Dos Santos V.A."/>
            <person name="Pieper D.H."/>
            <person name="Koebnik R."/>
            <person name="Lechner M."/>
            <person name="Bartels D."/>
            <person name="Buhrmester J."/>
            <person name="Choudhuri J.V."/>
            <person name="Ebensen T."/>
            <person name="Gaigalat L."/>
            <person name="Herrmann S."/>
            <person name="Khachane A.N."/>
            <person name="Larisch C."/>
            <person name="Link S."/>
            <person name="Linke B."/>
            <person name="Meyer F."/>
            <person name="Mormann S."/>
            <person name="Nakunst D."/>
            <person name="Rueckert C."/>
            <person name="Schneiker-Bekel S."/>
            <person name="Schulze K."/>
            <person name="Vorhoelter F.J."/>
            <person name="Yevsa T."/>
            <person name="Engle J.T."/>
            <person name="Goldman W.E."/>
            <person name="Puehler A."/>
            <person name="Goebel U.B."/>
            <person name="Goesmann A."/>
            <person name="Bloecker H."/>
            <person name="Kaiser O."/>
            <person name="Martinez-Arias R."/>
        </authorList>
    </citation>
    <scope>NUCLEOTIDE SEQUENCE [LARGE SCALE GENOMIC DNA]</scope>
    <source>
        <strain evidence="2">ATCC BAA-461 / DSM 12804 / CCUG 43448 / CIP 107267 / Se-1111R</strain>
    </source>
</reference>
<evidence type="ECO:0000313" key="1">
    <source>
        <dbReference type="EMBL" id="CAP43677.1"/>
    </source>
</evidence>
<gene>
    <name evidence="1" type="ordered locus">Bpet3335</name>
</gene>
<dbReference type="STRING" id="94624.Bpet3335"/>
<proteinExistence type="predicted"/>
<dbReference type="EMBL" id="AM902716">
    <property type="protein sequence ID" value="CAP43677.1"/>
    <property type="molecule type" value="Genomic_DNA"/>
</dbReference>
<accession>A9HWY8</accession>
<evidence type="ECO:0000313" key="2">
    <source>
        <dbReference type="Proteomes" id="UP000001225"/>
    </source>
</evidence>
<evidence type="ECO:0008006" key="3">
    <source>
        <dbReference type="Google" id="ProtNLM"/>
    </source>
</evidence>
<sequence>MRFTGGFWAYTLTSVQIWETSMESQPLLNANTMPLFSGLTITWLAAWRRASLAWWQSIQAQRACRHTATLLKDLDPHMLDDIGAPAWALRESEIQRQIEESRRKRWLSI</sequence>
<keyword evidence="2" id="KW-1185">Reference proteome</keyword>
<protein>
    <recommendedName>
        <fullName evidence="3">DUF1127 domain-containing protein</fullName>
    </recommendedName>
</protein>
<dbReference type="AlphaFoldDB" id="A9HWY8"/>
<dbReference type="Proteomes" id="UP000001225">
    <property type="component" value="Chromosome"/>
</dbReference>
<dbReference type="KEGG" id="bpt:Bpet3335"/>
<organism evidence="1 2">
    <name type="scientific">Bordetella petrii (strain ATCC BAA-461 / DSM 12804 / CCUG 43448 / CIP 107267 / Se-1111R)</name>
    <dbReference type="NCBI Taxonomy" id="340100"/>
    <lineage>
        <taxon>Bacteria</taxon>
        <taxon>Pseudomonadati</taxon>
        <taxon>Pseudomonadota</taxon>
        <taxon>Betaproteobacteria</taxon>
        <taxon>Burkholderiales</taxon>
        <taxon>Alcaligenaceae</taxon>
        <taxon>Bordetella</taxon>
    </lineage>
</organism>
<name>A9HWY8_BORPD</name>